<gene>
    <name evidence="2" type="ORF">C2S53_005368</name>
</gene>
<evidence type="ECO:0000313" key="3">
    <source>
        <dbReference type="Proteomes" id="UP001190926"/>
    </source>
</evidence>
<sequence>MMGKNTLLITLAWLLLVAYFVTCSYAANTTPADRVVHPEGCRCCLFNFSKPLITCVKVCCGQNCC</sequence>
<proteinExistence type="predicted"/>
<feature type="chain" id="PRO_5042029435" evidence="1">
    <location>
        <begin position="27"/>
        <end position="65"/>
    </location>
</feature>
<keyword evidence="3" id="KW-1185">Reference proteome</keyword>
<comment type="caution">
    <text evidence="2">The sequence shown here is derived from an EMBL/GenBank/DDBJ whole genome shotgun (WGS) entry which is preliminary data.</text>
</comment>
<accession>A0AAD4JGR7</accession>
<evidence type="ECO:0000256" key="1">
    <source>
        <dbReference type="SAM" id="SignalP"/>
    </source>
</evidence>
<feature type="signal peptide" evidence="1">
    <location>
        <begin position="1"/>
        <end position="26"/>
    </location>
</feature>
<dbReference type="AlphaFoldDB" id="A0AAD4JGR7"/>
<evidence type="ECO:0000313" key="2">
    <source>
        <dbReference type="EMBL" id="KAH6833564.1"/>
    </source>
</evidence>
<keyword evidence="1" id="KW-0732">Signal</keyword>
<dbReference type="EMBL" id="SDAM02000057">
    <property type="protein sequence ID" value="KAH6833564.1"/>
    <property type="molecule type" value="Genomic_DNA"/>
</dbReference>
<name>A0AAD4JGR7_PERFH</name>
<reference evidence="2 3" key="1">
    <citation type="journal article" date="2021" name="Nat. Commun.">
        <title>Incipient diploidization of the medicinal plant Perilla within 10,000 years.</title>
        <authorList>
            <person name="Zhang Y."/>
            <person name="Shen Q."/>
            <person name="Leng L."/>
            <person name="Zhang D."/>
            <person name="Chen S."/>
            <person name="Shi Y."/>
            <person name="Ning Z."/>
            <person name="Chen S."/>
        </authorList>
    </citation>
    <scope>NUCLEOTIDE SEQUENCE [LARGE SCALE GENOMIC DNA]</scope>
    <source>
        <strain evidence="3">cv. PC099</strain>
    </source>
</reference>
<dbReference type="Proteomes" id="UP001190926">
    <property type="component" value="Unassembled WGS sequence"/>
</dbReference>
<protein>
    <submittedName>
        <fullName evidence="2">Uncharacterized protein</fullName>
    </submittedName>
</protein>
<organism evidence="2 3">
    <name type="scientific">Perilla frutescens var. hirtella</name>
    <name type="common">Perilla citriodora</name>
    <name type="synonym">Perilla setoyensis</name>
    <dbReference type="NCBI Taxonomy" id="608512"/>
    <lineage>
        <taxon>Eukaryota</taxon>
        <taxon>Viridiplantae</taxon>
        <taxon>Streptophyta</taxon>
        <taxon>Embryophyta</taxon>
        <taxon>Tracheophyta</taxon>
        <taxon>Spermatophyta</taxon>
        <taxon>Magnoliopsida</taxon>
        <taxon>eudicotyledons</taxon>
        <taxon>Gunneridae</taxon>
        <taxon>Pentapetalae</taxon>
        <taxon>asterids</taxon>
        <taxon>lamiids</taxon>
        <taxon>Lamiales</taxon>
        <taxon>Lamiaceae</taxon>
        <taxon>Nepetoideae</taxon>
        <taxon>Elsholtzieae</taxon>
        <taxon>Perilla</taxon>
    </lineage>
</organism>